<organism evidence="1 2">
    <name type="scientific">Tannerella forsythia</name>
    <name type="common">Bacteroides forsythus</name>
    <dbReference type="NCBI Taxonomy" id="28112"/>
    <lineage>
        <taxon>Bacteria</taxon>
        <taxon>Pseudomonadati</taxon>
        <taxon>Bacteroidota</taxon>
        <taxon>Bacteroidia</taxon>
        <taxon>Bacteroidales</taxon>
        <taxon>Tannerellaceae</taxon>
        <taxon>Tannerella</taxon>
    </lineage>
</organism>
<gene>
    <name evidence="1" type="ORF">EII40_07995</name>
</gene>
<name>A0A3P1XQB5_TANFO</name>
<evidence type="ECO:0000313" key="2">
    <source>
        <dbReference type="Proteomes" id="UP000278609"/>
    </source>
</evidence>
<dbReference type="EMBL" id="RQYS01000030">
    <property type="protein sequence ID" value="RRD60188.1"/>
    <property type="molecule type" value="Genomic_DNA"/>
</dbReference>
<dbReference type="RefSeq" id="WP_124751741.1">
    <property type="nucleotide sequence ID" value="NZ_RQYS01000030.1"/>
</dbReference>
<protein>
    <submittedName>
        <fullName evidence="1">Uncharacterized protein</fullName>
    </submittedName>
</protein>
<reference evidence="1 2" key="1">
    <citation type="submission" date="2018-11" db="EMBL/GenBank/DDBJ databases">
        <title>Genomes From Bacteria Associated with the Canine Oral Cavity: a Test Case for Automated Genome-Based Taxonomic Assignment.</title>
        <authorList>
            <person name="Coil D.A."/>
            <person name="Jospin G."/>
            <person name="Darling A.E."/>
            <person name="Wallis C."/>
            <person name="Davis I.J."/>
            <person name="Harris S."/>
            <person name="Eisen J.A."/>
            <person name="Holcombe L.J."/>
            <person name="O'Flynn C."/>
        </authorList>
    </citation>
    <scope>NUCLEOTIDE SEQUENCE [LARGE SCALE GENOMIC DNA]</scope>
    <source>
        <strain evidence="1 2">OH2617_COT-023</strain>
    </source>
</reference>
<evidence type="ECO:0000313" key="1">
    <source>
        <dbReference type="EMBL" id="RRD60188.1"/>
    </source>
</evidence>
<proteinExistence type="predicted"/>
<comment type="caution">
    <text evidence="1">The sequence shown here is derived from an EMBL/GenBank/DDBJ whole genome shotgun (WGS) entry which is preliminary data.</text>
</comment>
<accession>A0A3P1XQB5</accession>
<dbReference type="AlphaFoldDB" id="A0A3P1XQB5"/>
<dbReference type="Proteomes" id="UP000278609">
    <property type="component" value="Unassembled WGS sequence"/>
</dbReference>
<sequence>MFRPPTACAEGACVRVVRGTHFQPAAMVRSAGRNGSLRKQILAGAPDAEIRAKYLLYPDYPKGE</sequence>